<keyword evidence="2" id="KW-1185">Reference proteome</keyword>
<sequence>MKINFISKSNDDLENQVISEFVEFIADDLGEFDIINIERIPEEDVQTPDFLIRELNCIVEIKKVTEDPSYMKKIGSLRHDILSKITGDIKHALANLTDNTLVSINNSKALKSRGKEYESLIQDISKDILEKNDYGFSGEYGYRIDRNSEGAPQLMVIYSGFEYPSSEKLAEHLKCVIAKAIIQLNRYKETYGLQEYKKILVFDHFFTHTEDLSLTVRAIEIAYNLLPTKDLDNIFLQMNEAIIRVR</sequence>
<reference evidence="1" key="1">
    <citation type="submission" date="2013-05" db="EMBL/GenBank/DDBJ databases">
        <authorList>
            <person name="Harkins D.M."/>
            <person name="Durkin A.S."/>
            <person name="Brinkac L.M."/>
            <person name="Haft D.H."/>
            <person name="Selengut J.D."/>
            <person name="Sanka R."/>
            <person name="DePew J."/>
            <person name="Purushe J."/>
            <person name="Hartskeerl R.A."/>
            <person name="Ahmed A."/>
            <person name="van der Linden H."/>
            <person name="Goris M.G.A."/>
            <person name="Vinetz J.M."/>
            <person name="Sutton G.G."/>
            <person name="Nierman W.C."/>
            <person name="Fouts D.E."/>
        </authorList>
    </citation>
    <scope>NUCLEOTIDE SEQUENCE [LARGE SCALE GENOMIC DNA]</scope>
    <source>
        <strain evidence="1">5399</strain>
    </source>
</reference>
<accession>T0GHQ5</accession>
<evidence type="ECO:0000313" key="1">
    <source>
        <dbReference type="EMBL" id="EQA46379.1"/>
    </source>
</evidence>
<evidence type="ECO:0000313" key="2">
    <source>
        <dbReference type="Proteomes" id="UP000015454"/>
    </source>
</evidence>
<dbReference type="RefSeq" id="WP_010568216.1">
    <property type="nucleotide sequence ID" value="NZ_AHMO02000007.1"/>
</dbReference>
<dbReference type="AlphaFoldDB" id="T0GHQ5"/>
<protein>
    <submittedName>
        <fullName evidence="1">Uncharacterized protein</fullName>
    </submittedName>
</protein>
<dbReference type="Proteomes" id="UP000015454">
    <property type="component" value="Unassembled WGS sequence"/>
</dbReference>
<dbReference type="OrthoDB" id="324117at2"/>
<name>T0GHQ5_9LEPT</name>
<organism evidence="1 2">
    <name type="scientific">Leptospira broomii serovar Hurstbridge str. 5399</name>
    <dbReference type="NCBI Taxonomy" id="1049789"/>
    <lineage>
        <taxon>Bacteria</taxon>
        <taxon>Pseudomonadati</taxon>
        <taxon>Spirochaetota</taxon>
        <taxon>Spirochaetia</taxon>
        <taxon>Leptospirales</taxon>
        <taxon>Leptospiraceae</taxon>
        <taxon>Leptospira</taxon>
    </lineage>
</organism>
<dbReference type="EMBL" id="AHMO02000007">
    <property type="protein sequence ID" value="EQA46379.1"/>
    <property type="molecule type" value="Genomic_DNA"/>
</dbReference>
<proteinExistence type="predicted"/>
<gene>
    <name evidence="1" type="ORF">LEP1GSC050_0116</name>
</gene>
<comment type="caution">
    <text evidence="1">The sequence shown here is derived from an EMBL/GenBank/DDBJ whole genome shotgun (WGS) entry which is preliminary data.</text>
</comment>